<reference evidence="2" key="1">
    <citation type="submission" date="2009-10" db="EMBL/GenBank/DDBJ databases">
        <title>Diversity of trophic interactions inside an arsenic-rich microbial ecosystem.</title>
        <authorList>
            <person name="Bertin P.N."/>
            <person name="Heinrich-Salmeron A."/>
            <person name="Pelletier E."/>
            <person name="Goulhen-Chollet F."/>
            <person name="Arsene-Ploetze F."/>
            <person name="Gallien S."/>
            <person name="Calteau A."/>
            <person name="Vallenet D."/>
            <person name="Casiot C."/>
            <person name="Chane-Woon-Ming B."/>
            <person name="Giloteaux L."/>
            <person name="Barakat M."/>
            <person name="Bonnefoy V."/>
            <person name="Bruneel O."/>
            <person name="Chandler M."/>
            <person name="Cleiss J."/>
            <person name="Duran R."/>
            <person name="Elbaz-Poulichet F."/>
            <person name="Fonknechten N."/>
            <person name="Lauga B."/>
            <person name="Mornico D."/>
            <person name="Ortet P."/>
            <person name="Schaeffer C."/>
            <person name="Siguier P."/>
            <person name="Alexander Thil Smith A."/>
            <person name="Van Dorsselaer A."/>
            <person name="Weissenbach J."/>
            <person name="Medigue C."/>
            <person name="Le Paslier D."/>
        </authorList>
    </citation>
    <scope>NUCLEOTIDE SEQUENCE</scope>
</reference>
<sequence length="82" mass="9330">MVTEKHKGGRPLIGDKPRSPRQRMADARRRRHRAMTEAIGCEADATDGALVDLLAWALKQNDPLPTIRRVLAELNKRYPQDE</sequence>
<name>E6QQ51_9ZZZZ</name>
<comment type="caution">
    <text evidence="2">The sequence shown here is derived from an EMBL/GenBank/DDBJ whole genome shotgun (WGS) entry which is preliminary data.</text>
</comment>
<gene>
    <name evidence="2" type="ORF">CARN7_0099</name>
</gene>
<protein>
    <submittedName>
        <fullName evidence="2">Uncharacterized protein</fullName>
    </submittedName>
</protein>
<dbReference type="AlphaFoldDB" id="E6QQ51"/>
<proteinExistence type="predicted"/>
<feature type="compositionally biased region" description="Basic and acidic residues" evidence="1">
    <location>
        <begin position="13"/>
        <end position="27"/>
    </location>
</feature>
<dbReference type="EMBL" id="CABR01000029">
    <property type="protein sequence ID" value="CBI09372.1"/>
    <property type="molecule type" value="Genomic_DNA"/>
</dbReference>
<accession>E6QQ51</accession>
<organism evidence="2">
    <name type="scientific">mine drainage metagenome</name>
    <dbReference type="NCBI Taxonomy" id="410659"/>
    <lineage>
        <taxon>unclassified sequences</taxon>
        <taxon>metagenomes</taxon>
        <taxon>ecological metagenomes</taxon>
    </lineage>
</organism>
<evidence type="ECO:0000313" key="2">
    <source>
        <dbReference type="EMBL" id="CBI09372.1"/>
    </source>
</evidence>
<evidence type="ECO:0000256" key="1">
    <source>
        <dbReference type="SAM" id="MobiDB-lite"/>
    </source>
</evidence>
<feature type="region of interest" description="Disordered" evidence="1">
    <location>
        <begin position="1"/>
        <end position="28"/>
    </location>
</feature>